<dbReference type="InterPro" id="IPR011990">
    <property type="entry name" value="TPR-like_helical_dom_sf"/>
</dbReference>
<dbReference type="EMBL" id="JAVDSG010000001">
    <property type="protein sequence ID" value="MDR6594275.1"/>
    <property type="molecule type" value="Genomic_DNA"/>
</dbReference>
<evidence type="ECO:0000313" key="2">
    <source>
        <dbReference type="EMBL" id="MDR6594275.1"/>
    </source>
</evidence>
<accession>A0ABU1PUF1</accession>
<protein>
    <recommendedName>
        <fullName evidence="4">Transcriptional regulator</fullName>
    </recommendedName>
</protein>
<keyword evidence="3" id="KW-1185">Reference proteome</keyword>
<evidence type="ECO:0008006" key="4">
    <source>
        <dbReference type="Google" id="ProtNLM"/>
    </source>
</evidence>
<name>A0ABU1PUF1_9PSEU</name>
<dbReference type="RefSeq" id="WP_310307281.1">
    <property type="nucleotide sequence ID" value="NZ_BAAAXB010000001.1"/>
</dbReference>
<reference evidence="2 3" key="1">
    <citation type="submission" date="2023-07" db="EMBL/GenBank/DDBJ databases">
        <title>Sequencing the genomes of 1000 actinobacteria strains.</title>
        <authorList>
            <person name="Klenk H.-P."/>
        </authorList>
    </citation>
    <scope>NUCLEOTIDE SEQUENCE [LARGE SCALE GENOMIC DNA]</scope>
    <source>
        <strain evidence="2 3">DSM 43749</strain>
    </source>
</reference>
<sequence length="326" mass="34543">MPDPAYEAFDGSWGAPGESDASRTADLESFTSGVRALDHRYGGALARDAAVGRLPAALGLLTPAAPGPDRVRLRTAVADLHSAAGWAAFDSGMTGAALGYFNTAVTLAASAGNTSLTSDVYCRVGRLRLHHNEPSRALAEFRLGGLAAEASGSWRAATLIKAGTAWAWARLGQEEKVVDLLADIEDDLARPAGGSETGPAFLTPTDLSALTGVVRTELALVVDPRYASLAVPLLTSAAEGYGVDRTRGRAFSLISLAVCHLLDDRVDTAVQEGGQAVDLCERLVSHRTVERLRPLRNEAERRRSHRGARELAERIRAFRPPASGPW</sequence>
<comment type="caution">
    <text evidence="2">The sequence shown here is derived from an EMBL/GenBank/DDBJ whole genome shotgun (WGS) entry which is preliminary data.</text>
</comment>
<feature type="region of interest" description="Disordered" evidence="1">
    <location>
        <begin position="1"/>
        <end position="22"/>
    </location>
</feature>
<evidence type="ECO:0000313" key="3">
    <source>
        <dbReference type="Proteomes" id="UP001268819"/>
    </source>
</evidence>
<dbReference type="SUPFAM" id="SSF48452">
    <property type="entry name" value="TPR-like"/>
    <property type="match status" value="1"/>
</dbReference>
<gene>
    <name evidence="2" type="ORF">J2S66_002659</name>
</gene>
<dbReference type="Gene3D" id="1.25.40.10">
    <property type="entry name" value="Tetratricopeptide repeat domain"/>
    <property type="match status" value="1"/>
</dbReference>
<organism evidence="2 3">
    <name type="scientific">Saccharothrix longispora</name>
    <dbReference type="NCBI Taxonomy" id="33920"/>
    <lineage>
        <taxon>Bacteria</taxon>
        <taxon>Bacillati</taxon>
        <taxon>Actinomycetota</taxon>
        <taxon>Actinomycetes</taxon>
        <taxon>Pseudonocardiales</taxon>
        <taxon>Pseudonocardiaceae</taxon>
        <taxon>Saccharothrix</taxon>
    </lineage>
</organism>
<proteinExistence type="predicted"/>
<dbReference type="Proteomes" id="UP001268819">
    <property type="component" value="Unassembled WGS sequence"/>
</dbReference>
<evidence type="ECO:0000256" key="1">
    <source>
        <dbReference type="SAM" id="MobiDB-lite"/>
    </source>
</evidence>